<comment type="subcellular location">
    <subcellularLocation>
        <location evidence="1">Cell outer membrane</location>
    </subcellularLocation>
</comment>
<evidence type="ECO:0000256" key="1">
    <source>
        <dbReference type="ARBA" id="ARBA00004442"/>
    </source>
</evidence>
<dbReference type="RefSeq" id="WP_169606082.1">
    <property type="nucleotide sequence ID" value="NZ_CP051682.1"/>
</dbReference>
<sequence>MKNNIVRCLSIAVLITVSLASCKKDLDRTPTNATTADQAYSTATGYKQSLAKVYGAYALTGSSGSASSDLGGIDAGTSDFLRLFWSVQEWPTEEAVCAWNDADVPDFHNLNWSSSNSLLKGLYFRSIYQITVANAFIRESTDDKIASRGFTGTDATNIKYYRAEARFLRAFQYWVLMDLFGNPPFVDETTPIGKYLPVQITRAKLFAYVESELKAIEGSMVPARQNEYGRADAAAVDALLARMYLNAEVYLGTGNGKYTEAITYANKVISAGYSLQSNYAKLFLADNNVSNTETILAINYDGVSSQNYGGTTYIINAAINGAMTPSLYGVPNGGWGGNRSTSALPNMFSDYSGKTDKRAMFYGSNLVISNINDFTQGLAVVKFKNLNSDGTTPYSVNGSATNTTSGGVYASTDFPLFRLAEMYLIRAEATLRGGAGSTSSALADINILRTRAYGSANGNLGSVSLTDVLNERGRELYWEGFRRTDLIRYGLFTSSSYLWPYKGGVQNGKGAESYRTLYPIPNTDIIDNPNLVQNTGY</sequence>
<evidence type="ECO:0000256" key="2">
    <source>
        <dbReference type="ARBA" id="ARBA00006275"/>
    </source>
</evidence>
<evidence type="ECO:0000256" key="5">
    <source>
        <dbReference type="ARBA" id="ARBA00023237"/>
    </source>
</evidence>
<dbReference type="EMBL" id="CP051682">
    <property type="protein sequence ID" value="QJD95065.1"/>
    <property type="molecule type" value="Genomic_DNA"/>
</dbReference>
<reference evidence="7 8" key="1">
    <citation type="submission" date="2020-04" db="EMBL/GenBank/DDBJ databases">
        <title>Genome sequencing of novel species.</title>
        <authorList>
            <person name="Heo J."/>
            <person name="Kim S.-J."/>
            <person name="Kim J.-S."/>
            <person name="Hong S.-B."/>
            <person name="Kwon S.-W."/>
        </authorList>
    </citation>
    <scope>NUCLEOTIDE SEQUENCE [LARGE SCALE GENOMIC DNA]</scope>
    <source>
        <strain evidence="7 8">F39-2</strain>
    </source>
</reference>
<dbReference type="Proteomes" id="UP000503278">
    <property type="component" value="Chromosome"/>
</dbReference>
<feature type="domain" description="RagB/SusD" evidence="6">
    <location>
        <begin position="292"/>
        <end position="537"/>
    </location>
</feature>
<proteinExistence type="inferred from homology"/>
<dbReference type="AlphaFoldDB" id="A0A7L5DVC7"/>
<keyword evidence="8" id="KW-1185">Reference proteome</keyword>
<comment type="similarity">
    <text evidence="2">Belongs to the SusD family.</text>
</comment>
<keyword evidence="3" id="KW-0732">Signal</keyword>
<evidence type="ECO:0000313" key="8">
    <source>
        <dbReference type="Proteomes" id="UP000503278"/>
    </source>
</evidence>
<evidence type="ECO:0000256" key="4">
    <source>
        <dbReference type="ARBA" id="ARBA00023136"/>
    </source>
</evidence>
<evidence type="ECO:0000259" key="6">
    <source>
        <dbReference type="Pfam" id="PF07980"/>
    </source>
</evidence>
<dbReference type="GO" id="GO:0009279">
    <property type="term" value="C:cell outer membrane"/>
    <property type="evidence" value="ECO:0007669"/>
    <property type="project" value="UniProtKB-SubCell"/>
</dbReference>
<dbReference type="Gene3D" id="1.25.40.10">
    <property type="entry name" value="Tetratricopeptide repeat domain"/>
    <property type="match status" value="1"/>
</dbReference>
<gene>
    <name evidence="7" type="ORF">HH214_03820</name>
</gene>
<dbReference type="Pfam" id="PF07980">
    <property type="entry name" value="SusD_RagB"/>
    <property type="match status" value="1"/>
</dbReference>
<dbReference type="PROSITE" id="PS51257">
    <property type="entry name" value="PROKAR_LIPOPROTEIN"/>
    <property type="match status" value="1"/>
</dbReference>
<dbReference type="InterPro" id="IPR012944">
    <property type="entry name" value="SusD_RagB_dom"/>
</dbReference>
<dbReference type="Gene3D" id="1.25.40.390">
    <property type="match status" value="1"/>
</dbReference>
<name>A0A7L5DVC7_9SPHI</name>
<keyword evidence="5" id="KW-0998">Cell outer membrane</keyword>
<evidence type="ECO:0000313" key="7">
    <source>
        <dbReference type="EMBL" id="QJD95065.1"/>
    </source>
</evidence>
<organism evidence="7 8">
    <name type="scientific">Mucilaginibacter robiniae</name>
    <dbReference type="NCBI Taxonomy" id="2728022"/>
    <lineage>
        <taxon>Bacteria</taxon>
        <taxon>Pseudomonadati</taxon>
        <taxon>Bacteroidota</taxon>
        <taxon>Sphingobacteriia</taxon>
        <taxon>Sphingobacteriales</taxon>
        <taxon>Sphingobacteriaceae</taxon>
        <taxon>Mucilaginibacter</taxon>
    </lineage>
</organism>
<protein>
    <submittedName>
        <fullName evidence="7">RagB/SusD family nutrient uptake outer membrane protein</fullName>
    </submittedName>
</protein>
<dbReference type="Gene3D" id="1.10.3780.10">
    <property type="entry name" value="SusD-like"/>
    <property type="match status" value="1"/>
</dbReference>
<accession>A0A7L5DVC7</accession>
<keyword evidence="4" id="KW-0472">Membrane</keyword>
<dbReference type="SUPFAM" id="SSF48452">
    <property type="entry name" value="TPR-like"/>
    <property type="match status" value="1"/>
</dbReference>
<dbReference type="InterPro" id="IPR011990">
    <property type="entry name" value="TPR-like_helical_dom_sf"/>
</dbReference>
<evidence type="ECO:0000256" key="3">
    <source>
        <dbReference type="ARBA" id="ARBA00022729"/>
    </source>
</evidence>
<dbReference type="KEGG" id="mrob:HH214_03820"/>